<name>A0A3N1HSP9_9ACTN</name>
<feature type="transmembrane region" description="Helical" evidence="14">
    <location>
        <begin position="230"/>
        <end position="252"/>
    </location>
</feature>
<evidence type="ECO:0000256" key="11">
    <source>
        <dbReference type="ARBA" id="ARBA00023049"/>
    </source>
</evidence>
<feature type="transmembrane region" description="Helical" evidence="14">
    <location>
        <begin position="61"/>
        <end position="83"/>
    </location>
</feature>
<dbReference type="GO" id="GO:0005886">
    <property type="term" value="C:plasma membrane"/>
    <property type="evidence" value="ECO:0007669"/>
    <property type="project" value="UniProtKB-SubCell"/>
</dbReference>
<evidence type="ECO:0000256" key="4">
    <source>
        <dbReference type="ARBA" id="ARBA00022670"/>
    </source>
</evidence>
<keyword evidence="11 14" id="KW-0482">Metalloprotease</keyword>
<feature type="binding site" evidence="16">
    <location>
        <position position="180"/>
    </location>
    <ligand>
        <name>Zn(2+)</name>
        <dbReference type="ChEBI" id="CHEBI:29105"/>
        <note>catalytic</note>
    </ligand>
</feature>
<keyword evidence="10 14" id="KW-1133">Transmembrane helix</keyword>
<evidence type="ECO:0000256" key="7">
    <source>
        <dbReference type="ARBA" id="ARBA00022737"/>
    </source>
</evidence>
<dbReference type="PANTHER" id="PTHR39188">
    <property type="entry name" value="MEMBRANE-ASSOCIATED ZINC METALLOPROTEASE M50B"/>
    <property type="match status" value="1"/>
</dbReference>
<keyword evidence="4 14" id="KW-0645">Protease</keyword>
<dbReference type="OrthoDB" id="9781963at2"/>
<dbReference type="PIRSF" id="PIRSF006404">
    <property type="entry name" value="UCP006404_Pept_M50_CBS"/>
    <property type="match status" value="1"/>
</dbReference>
<evidence type="ECO:0000256" key="1">
    <source>
        <dbReference type="ARBA" id="ARBA00004651"/>
    </source>
</evidence>
<accession>A0A3N1HSP9</accession>
<dbReference type="InParanoid" id="A0A3N1HSP9"/>
<evidence type="ECO:0000256" key="13">
    <source>
        <dbReference type="ARBA" id="ARBA00023136"/>
    </source>
</evidence>
<keyword evidence="8 14" id="KW-0378">Hydrolase</keyword>
<evidence type="ECO:0000256" key="14">
    <source>
        <dbReference type="PIRNR" id="PIRNR006404"/>
    </source>
</evidence>
<evidence type="ECO:0000256" key="3">
    <source>
        <dbReference type="ARBA" id="ARBA00022475"/>
    </source>
</evidence>
<evidence type="ECO:0000259" key="17">
    <source>
        <dbReference type="Pfam" id="PF02163"/>
    </source>
</evidence>
<dbReference type="GO" id="GO:0006508">
    <property type="term" value="P:proteolysis"/>
    <property type="evidence" value="ECO:0007669"/>
    <property type="project" value="UniProtKB-KW"/>
</dbReference>
<dbReference type="AlphaFoldDB" id="A0A3N1HSP9"/>
<feature type="transmembrane region" description="Helical" evidence="14">
    <location>
        <begin position="34"/>
        <end position="55"/>
    </location>
</feature>
<sequence>MHAPAARPEPPAAGAPTRDPEGWRLGTVAGVPLYLARSWVVIAVVVTLLFAPVVARTAPGLGSAGSVVVALTYAVVLALSVLVHEVAHAVTARSVGLPPTRIVLTLWGGHTTFATEASSPGRSALVSAAGPLSNLALAGLGGLLVLPAEPGGLPWLLLSALALANLFVAVFNALPGLPLDGGRVLEAAVWAVTGDRLRATVVAAWAGRVLAVVAVVVLLGLPLLRGDRPSLLLAVWAVLVAGTLWTGATAVLRDARLRGRVASLRAQALQVPAVGVPAGAVVAEVTRAADAAGAAEVVLVAPDGRPVALVDRDAVSRVPRERWEVVPAASVAVGLAGPPVPSSAAGQGLVELLARAGGHPDAVTGNEVAAVVDAAGRVVGVLRGRDVVAAARREGAA</sequence>
<comment type="similarity">
    <text evidence="2 14">Belongs to the peptidase M50B family.</text>
</comment>
<feature type="transmembrane region" description="Helical" evidence="14">
    <location>
        <begin position="124"/>
        <end position="146"/>
    </location>
</feature>
<dbReference type="Pfam" id="PF02163">
    <property type="entry name" value="Peptidase_M50"/>
    <property type="match status" value="2"/>
</dbReference>
<feature type="domain" description="Peptidase M50" evidence="17">
    <location>
        <begin position="157"/>
        <end position="210"/>
    </location>
</feature>
<evidence type="ECO:0000256" key="5">
    <source>
        <dbReference type="ARBA" id="ARBA00022692"/>
    </source>
</evidence>
<dbReference type="GO" id="GO:0046872">
    <property type="term" value="F:metal ion binding"/>
    <property type="evidence" value="ECO:0007669"/>
    <property type="project" value="UniProtKB-UniRule"/>
</dbReference>
<evidence type="ECO:0000256" key="6">
    <source>
        <dbReference type="ARBA" id="ARBA00022723"/>
    </source>
</evidence>
<evidence type="ECO:0000256" key="10">
    <source>
        <dbReference type="ARBA" id="ARBA00022989"/>
    </source>
</evidence>
<keyword evidence="9 14" id="KW-0862">Zinc</keyword>
<feature type="binding site" evidence="16">
    <location>
        <position position="88"/>
    </location>
    <ligand>
        <name>Zn(2+)</name>
        <dbReference type="ChEBI" id="CHEBI:29105"/>
        <note>catalytic</note>
    </ligand>
</feature>
<comment type="caution">
    <text evidence="18">The sequence shown here is derived from an EMBL/GenBank/DDBJ whole genome shotgun (WGS) entry which is preliminary data.</text>
</comment>
<dbReference type="PANTHER" id="PTHR39188:SF3">
    <property type="entry name" value="STAGE IV SPORULATION PROTEIN FB"/>
    <property type="match status" value="1"/>
</dbReference>
<dbReference type="Proteomes" id="UP000276232">
    <property type="component" value="Unassembled WGS sequence"/>
</dbReference>
<keyword evidence="7" id="KW-0677">Repeat</keyword>
<gene>
    <name evidence="18" type="ORF">EDC03_0111</name>
</gene>
<keyword evidence="5 14" id="KW-0812">Transmembrane</keyword>
<evidence type="ECO:0000313" key="18">
    <source>
        <dbReference type="EMBL" id="ROP45507.1"/>
    </source>
</evidence>
<dbReference type="InterPro" id="IPR016483">
    <property type="entry name" value="UCP006404_Pept_M50_CBS"/>
</dbReference>
<feature type="transmembrane region" description="Helical" evidence="14">
    <location>
        <begin position="152"/>
        <end position="174"/>
    </location>
</feature>
<evidence type="ECO:0000256" key="16">
    <source>
        <dbReference type="PIRSR" id="PIRSR006404-2"/>
    </source>
</evidence>
<keyword evidence="6 14" id="KW-0479">Metal-binding</keyword>
<organism evidence="18 19">
    <name type="scientific">Pseudokineococcus lusitanus</name>
    <dbReference type="NCBI Taxonomy" id="763993"/>
    <lineage>
        <taxon>Bacteria</taxon>
        <taxon>Bacillati</taxon>
        <taxon>Actinomycetota</taxon>
        <taxon>Actinomycetes</taxon>
        <taxon>Kineosporiales</taxon>
        <taxon>Kineosporiaceae</taxon>
        <taxon>Pseudokineococcus</taxon>
    </lineage>
</organism>
<dbReference type="RefSeq" id="WP_123378275.1">
    <property type="nucleotide sequence ID" value="NZ_RJKN01000001.1"/>
</dbReference>
<keyword evidence="13 14" id="KW-0472">Membrane</keyword>
<reference evidence="18 19" key="1">
    <citation type="journal article" date="2015" name="Stand. Genomic Sci.">
        <title>Genomic Encyclopedia of Bacterial and Archaeal Type Strains, Phase III: the genomes of soil and plant-associated and newly described type strains.</title>
        <authorList>
            <person name="Whitman W.B."/>
            <person name="Woyke T."/>
            <person name="Klenk H.P."/>
            <person name="Zhou Y."/>
            <person name="Lilburn T.G."/>
            <person name="Beck B.J."/>
            <person name="De Vos P."/>
            <person name="Vandamme P."/>
            <person name="Eisen J.A."/>
            <person name="Garrity G."/>
            <person name="Hugenholtz P."/>
            <person name="Kyrpides N.C."/>
        </authorList>
    </citation>
    <scope>NUCLEOTIDE SEQUENCE [LARGE SCALE GENOMIC DNA]</scope>
    <source>
        <strain evidence="18 19">CECT 7306</strain>
    </source>
</reference>
<dbReference type="InterPro" id="IPR008915">
    <property type="entry name" value="Peptidase_M50"/>
</dbReference>
<comment type="subcellular location">
    <subcellularLocation>
        <location evidence="1 14">Cell membrane</location>
        <topology evidence="1 14">Multi-pass membrane protein</topology>
    </subcellularLocation>
</comment>
<keyword evidence="19" id="KW-1185">Reference proteome</keyword>
<evidence type="ECO:0000313" key="19">
    <source>
        <dbReference type="Proteomes" id="UP000276232"/>
    </source>
</evidence>
<protein>
    <recommendedName>
        <fullName evidence="14">Zinc metalloprotease</fullName>
    </recommendedName>
</protein>
<dbReference type="EMBL" id="RJKN01000001">
    <property type="protein sequence ID" value="ROP45507.1"/>
    <property type="molecule type" value="Genomic_DNA"/>
</dbReference>
<dbReference type="GO" id="GO:0008237">
    <property type="term" value="F:metallopeptidase activity"/>
    <property type="evidence" value="ECO:0007669"/>
    <property type="project" value="UniProtKB-UniRule"/>
</dbReference>
<evidence type="ECO:0000256" key="15">
    <source>
        <dbReference type="PIRSR" id="PIRSR006404-1"/>
    </source>
</evidence>
<feature type="domain" description="Peptidase M50" evidence="17">
    <location>
        <begin position="73"/>
        <end position="143"/>
    </location>
</feature>
<keyword evidence="12" id="KW-0129">CBS domain</keyword>
<evidence type="ECO:0000256" key="12">
    <source>
        <dbReference type="ARBA" id="ARBA00023122"/>
    </source>
</evidence>
<evidence type="ECO:0000256" key="8">
    <source>
        <dbReference type="ARBA" id="ARBA00022801"/>
    </source>
</evidence>
<proteinExistence type="inferred from homology"/>
<comment type="cofactor">
    <cofactor evidence="14 16">
        <name>Zn(2+)</name>
        <dbReference type="ChEBI" id="CHEBI:29105"/>
    </cofactor>
    <text evidence="14 16">Binds 1 zinc ion per subunit.</text>
</comment>
<feature type="active site" evidence="15">
    <location>
        <position position="85"/>
    </location>
</feature>
<keyword evidence="3 14" id="KW-1003">Cell membrane</keyword>
<evidence type="ECO:0000256" key="2">
    <source>
        <dbReference type="ARBA" id="ARBA00007931"/>
    </source>
</evidence>
<feature type="binding site" evidence="16">
    <location>
        <position position="84"/>
    </location>
    <ligand>
        <name>Zn(2+)</name>
        <dbReference type="ChEBI" id="CHEBI:29105"/>
        <note>catalytic</note>
    </ligand>
</feature>
<evidence type="ECO:0000256" key="9">
    <source>
        <dbReference type="ARBA" id="ARBA00022833"/>
    </source>
</evidence>
<feature type="transmembrane region" description="Helical" evidence="14">
    <location>
        <begin position="205"/>
        <end position="224"/>
    </location>
</feature>